<accession>A0A9D5Q698</accession>
<dbReference type="PIRSF" id="PIRSF036979">
    <property type="entry name" value="Arginase"/>
    <property type="match status" value="1"/>
</dbReference>
<comment type="cofactor">
    <cofactor evidence="4">
        <name>Mn(2+)</name>
        <dbReference type="ChEBI" id="CHEBI:29035"/>
    </cofactor>
    <text evidence="4">Binds 2 manganese ions per subunit.</text>
</comment>
<dbReference type="SUPFAM" id="SSF52768">
    <property type="entry name" value="Arginase/deacetylase"/>
    <property type="match status" value="1"/>
</dbReference>
<evidence type="ECO:0000313" key="5">
    <source>
        <dbReference type="EMBL" id="MBD3325500.1"/>
    </source>
</evidence>
<dbReference type="GO" id="GO:0046872">
    <property type="term" value="F:metal ion binding"/>
    <property type="evidence" value="ECO:0007669"/>
    <property type="project" value="UniProtKB-KW"/>
</dbReference>
<feature type="binding site" evidence="4">
    <location>
        <position position="111"/>
    </location>
    <ligand>
        <name>Mn(2+)</name>
        <dbReference type="ChEBI" id="CHEBI:29035"/>
        <label>1</label>
    </ligand>
</feature>
<dbReference type="Pfam" id="PF00491">
    <property type="entry name" value="Arginase"/>
    <property type="match status" value="1"/>
</dbReference>
<comment type="similarity">
    <text evidence="1">Belongs to the arginase family. Agmatinase subfamily.</text>
</comment>
<feature type="binding site" evidence="4">
    <location>
        <position position="216"/>
    </location>
    <ligand>
        <name>Mn(2+)</name>
        <dbReference type="ChEBI" id="CHEBI:29035"/>
        <label>1</label>
    </ligand>
</feature>
<dbReference type="InterPro" id="IPR023696">
    <property type="entry name" value="Ureohydrolase_dom_sf"/>
</dbReference>
<feature type="binding site" evidence="4">
    <location>
        <position position="134"/>
    </location>
    <ligand>
        <name>Mn(2+)</name>
        <dbReference type="ChEBI" id="CHEBI:29035"/>
        <label>1</label>
    </ligand>
</feature>
<dbReference type="NCBIfam" id="TIGR01230">
    <property type="entry name" value="agmatinase"/>
    <property type="match status" value="1"/>
</dbReference>
<dbReference type="EC" id="3.5.3.11" evidence="5"/>
<evidence type="ECO:0000256" key="1">
    <source>
        <dbReference type="ARBA" id="ARBA00009227"/>
    </source>
</evidence>
<dbReference type="Gene3D" id="3.40.800.10">
    <property type="entry name" value="Ureohydrolase domain"/>
    <property type="match status" value="1"/>
</dbReference>
<dbReference type="PANTHER" id="PTHR11358">
    <property type="entry name" value="ARGINASE/AGMATINASE"/>
    <property type="match status" value="1"/>
</dbReference>
<feature type="binding site" evidence="4">
    <location>
        <position position="136"/>
    </location>
    <ligand>
        <name>Mn(2+)</name>
        <dbReference type="ChEBI" id="CHEBI:29035"/>
        <label>1</label>
    </ligand>
</feature>
<evidence type="ECO:0000256" key="3">
    <source>
        <dbReference type="ARBA" id="ARBA00022801"/>
    </source>
</evidence>
<evidence type="ECO:0000256" key="4">
    <source>
        <dbReference type="PIRSR" id="PIRSR036979-1"/>
    </source>
</evidence>
<sequence>MSSLHTTQFLGLEPEFTAFDTAQIVILPVPYEGGVSYGKGTADAPQAILEASHHLELYDEILDVEPFRIGIATLAPPALPTTPEAVIQTVYESTRACITQGKFVVLIGGDHSLSSGYYQALREYYGQVSVIQLDAHADLRPTYEDNPWSHACVMARIREHTSHTLQIGIRSLSLEEAERVKAEEIALCTMHEYRRGNFSLDAALQNLPDPVFLTLDVDVFDWSAIRNTGTPEPGGFLWDEGLELLQQIFLAKQVVGVDLVELAHQEHDRNSPFAAAKLIYKLLGFKYHNVSFVTKENAA</sequence>
<evidence type="ECO:0000313" key="6">
    <source>
        <dbReference type="Proteomes" id="UP000649604"/>
    </source>
</evidence>
<feature type="binding site" evidence="4">
    <location>
        <position position="138"/>
    </location>
    <ligand>
        <name>Mn(2+)</name>
        <dbReference type="ChEBI" id="CHEBI:29035"/>
        <label>1</label>
    </ligand>
</feature>
<comment type="caution">
    <text evidence="5">The sequence shown here is derived from an EMBL/GenBank/DDBJ whole genome shotgun (WGS) entry which is preliminary data.</text>
</comment>
<dbReference type="CDD" id="cd11593">
    <property type="entry name" value="Agmatinase-like_2"/>
    <property type="match status" value="1"/>
</dbReference>
<dbReference type="EMBL" id="WJJP01000422">
    <property type="protein sequence ID" value="MBD3325500.1"/>
    <property type="molecule type" value="Genomic_DNA"/>
</dbReference>
<dbReference type="PROSITE" id="PS51409">
    <property type="entry name" value="ARGINASE_2"/>
    <property type="match status" value="1"/>
</dbReference>
<dbReference type="InterPro" id="IPR006035">
    <property type="entry name" value="Ureohydrolase"/>
</dbReference>
<evidence type="ECO:0000256" key="2">
    <source>
        <dbReference type="ARBA" id="ARBA00022723"/>
    </source>
</evidence>
<dbReference type="PANTHER" id="PTHR11358:SF26">
    <property type="entry name" value="GUANIDINO ACID HYDROLASE, MITOCHONDRIAL"/>
    <property type="match status" value="1"/>
</dbReference>
<feature type="binding site" evidence="4">
    <location>
        <position position="218"/>
    </location>
    <ligand>
        <name>Mn(2+)</name>
        <dbReference type="ChEBI" id="CHEBI:29035"/>
        <label>1</label>
    </ligand>
</feature>
<dbReference type="InterPro" id="IPR005925">
    <property type="entry name" value="Agmatinase-rel"/>
</dbReference>
<name>A0A9D5Q698_9BACT</name>
<keyword evidence="4" id="KW-0464">Manganese</keyword>
<organism evidence="5 6">
    <name type="scientific">candidate division KSB3 bacterium</name>
    <dbReference type="NCBI Taxonomy" id="2044937"/>
    <lineage>
        <taxon>Bacteria</taxon>
        <taxon>candidate division KSB3</taxon>
    </lineage>
</organism>
<keyword evidence="3 5" id="KW-0378">Hydrolase</keyword>
<dbReference type="GO" id="GO:0008783">
    <property type="term" value="F:agmatinase activity"/>
    <property type="evidence" value="ECO:0007669"/>
    <property type="project" value="UniProtKB-EC"/>
</dbReference>
<dbReference type="AlphaFoldDB" id="A0A9D5Q698"/>
<reference evidence="5" key="1">
    <citation type="submission" date="2019-11" db="EMBL/GenBank/DDBJ databases">
        <title>Microbial mats filling the niche in hypersaline microbial mats.</title>
        <authorList>
            <person name="Wong H.L."/>
            <person name="Macleod F.I."/>
            <person name="White R.A. III"/>
            <person name="Burns B.P."/>
        </authorList>
    </citation>
    <scope>NUCLEOTIDE SEQUENCE</scope>
    <source>
        <strain evidence="5">Rbin_158</strain>
    </source>
</reference>
<proteinExistence type="inferred from homology"/>
<gene>
    <name evidence="5" type="primary">speB</name>
    <name evidence="5" type="ORF">GF339_12995</name>
</gene>
<keyword evidence="2 4" id="KW-0479">Metal-binding</keyword>
<protein>
    <submittedName>
        <fullName evidence="5">Agmatinase</fullName>
        <ecNumber evidence="5">3.5.3.11</ecNumber>
    </submittedName>
</protein>
<dbReference type="GO" id="GO:0033389">
    <property type="term" value="P:putrescine biosynthetic process from arginine, via agmatine"/>
    <property type="evidence" value="ECO:0007669"/>
    <property type="project" value="TreeGrafter"/>
</dbReference>
<dbReference type="Proteomes" id="UP000649604">
    <property type="component" value="Unassembled WGS sequence"/>
</dbReference>